<evidence type="ECO:0000313" key="2">
    <source>
        <dbReference type="Proteomes" id="UP001500954"/>
    </source>
</evidence>
<dbReference type="EMBL" id="BAABCY010000078">
    <property type="protein sequence ID" value="GAA3578040.1"/>
    <property type="molecule type" value="Genomic_DNA"/>
</dbReference>
<organism evidence="1 2">
    <name type="scientific">Snuella lapsa</name>
    <dbReference type="NCBI Taxonomy" id="870481"/>
    <lineage>
        <taxon>Bacteria</taxon>
        <taxon>Pseudomonadati</taxon>
        <taxon>Bacteroidota</taxon>
        <taxon>Flavobacteriia</taxon>
        <taxon>Flavobacteriales</taxon>
        <taxon>Flavobacteriaceae</taxon>
        <taxon>Snuella</taxon>
    </lineage>
</organism>
<evidence type="ECO:0008006" key="3">
    <source>
        <dbReference type="Google" id="ProtNLM"/>
    </source>
</evidence>
<dbReference type="RefSeq" id="WP_345006984.1">
    <property type="nucleotide sequence ID" value="NZ_BAABCY010000078.1"/>
</dbReference>
<name>A0ABP6Y801_9FLAO</name>
<comment type="caution">
    <text evidence="1">The sequence shown here is derived from an EMBL/GenBank/DDBJ whole genome shotgun (WGS) entry which is preliminary data.</text>
</comment>
<gene>
    <name evidence="1" type="ORF">GCM10022395_28410</name>
</gene>
<dbReference type="Proteomes" id="UP001500954">
    <property type="component" value="Unassembled WGS sequence"/>
</dbReference>
<proteinExistence type="predicted"/>
<keyword evidence="2" id="KW-1185">Reference proteome</keyword>
<protein>
    <recommendedName>
        <fullName evidence="3">Lipoprotein</fullName>
    </recommendedName>
</protein>
<accession>A0ABP6Y801</accession>
<evidence type="ECO:0000313" key="1">
    <source>
        <dbReference type="EMBL" id="GAA3578040.1"/>
    </source>
</evidence>
<reference evidence="2" key="1">
    <citation type="journal article" date="2019" name="Int. J. Syst. Evol. Microbiol.">
        <title>The Global Catalogue of Microorganisms (GCM) 10K type strain sequencing project: providing services to taxonomists for standard genome sequencing and annotation.</title>
        <authorList>
            <consortium name="The Broad Institute Genomics Platform"/>
            <consortium name="The Broad Institute Genome Sequencing Center for Infectious Disease"/>
            <person name="Wu L."/>
            <person name="Ma J."/>
        </authorList>
    </citation>
    <scope>NUCLEOTIDE SEQUENCE [LARGE SCALE GENOMIC DNA]</scope>
    <source>
        <strain evidence="2">JCM 17111</strain>
    </source>
</reference>
<sequence>MVTNQFLTFVFRKKPIEDKYDEISKQLEIKHTEWEKYWENYDMELNDASEPEFDDVISIKWWKRIDINILKTLKTTLLILIFTVVGCGYEQKLNGNYSTCLNGLYAELYIENDSMQSATSLSWISNKRKFKIKNDTLYHLYFGEFSDSVKAKINYIDIDEFELYYPKDSVTHTFKRIKKEIDKKATYDEFWNGFYKRRINVDCFTESEKYTKLKNYFGEENILIDYGGKLFNEVQITHIPTGTVKFGTKHKTQLKNAIFALEKLKLEIKPSDLK</sequence>